<dbReference type="EMBL" id="CP049616">
    <property type="protein sequence ID" value="QII43681.1"/>
    <property type="molecule type" value="Genomic_DNA"/>
</dbReference>
<dbReference type="Proteomes" id="UP000502928">
    <property type="component" value="Chromosome"/>
</dbReference>
<keyword evidence="3" id="KW-1185">Reference proteome</keyword>
<evidence type="ECO:0000313" key="2">
    <source>
        <dbReference type="EMBL" id="QII43681.1"/>
    </source>
</evidence>
<reference evidence="2 3" key="1">
    <citation type="submission" date="2020-02" db="EMBL/GenBank/DDBJ databases">
        <title>Complete genome of Muricauda sp. 501str8.</title>
        <authorList>
            <person name="Dong B."/>
            <person name="Zhu S."/>
            <person name="Yang J."/>
            <person name="Chen J."/>
        </authorList>
    </citation>
    <scope>NUCLEOTIDE SEQUENCE [LARGE SCALE GENOMIC DNA]</scope>
    <source>
        <strain evidence="2 3">501str8</strain>
    </source>
</reference>
<evidence type="ECO:0000313" key="3">
    <source>
        <dbReference type="Proteomes" id="UP000502928"/>
    </source>
</evidence>
<dbReference type="RefSeq" id="WP_166247350.1">
    <property type="nucleotide sequence ID" value="NZ_CP049616.1"/>
</dbReference>
<dbReference type="AlphaFoldDB" id="A0A6G7IYJ9"/>
<dbReference type="SUPFAM" id="SSF109854">
    <property type="entry name" value="DinB/YfiT-like putative metalloenzymes"/>
    <property type="match status" value="1"/>
</dbReference>
<accession>A0A6G7IYJ9</accession>
<dbReference type="Pfam" id="PF12867">
    <property type="entry name" value="DinB_2"/>
    <property type="match status" value="1"/>
</dbReference>
<dbReference type="InterPro" id="IPR024775">
    <property type="entry name" value="DinB-like"/>
</dbReference>
<name>A0A6G7IYJ9_9FLAO</name>
<proteinExistence type="predicted"/>
<feature type="domain" description="DinB-like" evidence="1">
    <location>
        <begin position="44"/>
        <end position="161"/>
    </location>
</feature>
<dbReference type="Gene3D" id="1.20.120.450">
    <property type="entry name" value="dinb family like domain"/>
    <property type="match status" value="1"/>
</dbReference>
<dbReference type="InterPro" id="IPR034660">
    <property type="entry name" value="DinB/YfiT-like"/>
</dbReference>
<evidence type="ECO:0000259" key="1">
    <source>
        <dbReference type="Pfam" id="PF12867"/>
    </source>
</evidence>
<gene>
    <name evidence="2" type="ORF">GVT53_02965</name>
</gene>
<organism evidence="2 3">
    <name type="scientific">Flagellimonas oceani</name>
    <dbReference type="NCBI Taxonomy" id="2698672"/>
    <lineage>
        <taxon>Bacteria</taxon>
        <taxon>Pseudomonadati</taxon>
        <taxon>Bacteroidota</taxon>
        <taxon>Flavobacteriia</taxon>
        <taxon>Flavobacteriales</taxon>
        <taxon>Flavobacteriaceae</taxon>
        <taxon>Flagellimonas</taxon>
    </lineage>
</organism>
<sequence length="179" mass="20963">MNQIKWFERKFDFSYEQNIFPSIVERLEGTSIRIKSKLETIPFDLLETKNGGKWSIKVNVGHLSDLEPLWKIRLGEILNDEEYLSSADLENQKTEIALHNNKSIDDLIFEFEGLRKTTLEQLSKLTEKDVYRTALHPRLLQPMRIMDLFLFVAEHDDHHLARITEIIRAHDNDISSASL</sequence>
<dbReference type="KEGG" id="mut:GVT53_02965"/>
<protein>
    <submittedName>
        <fullName evidence="2">DinB family protein</fullName>
    </submittedName>
</protein>